<reference evidence="1 2" key="1">
    <citation type="submission" date="2019-06" db="EMBL/GenBank/DDBJ databases">
        <title>Whole genome shotgun sequence of Brevibacillus parabrevis NBRC 12334.</title>
        <authorList>
            <person name="Hosoyama A."/>
            <person name="Uohara A."/>
            <person name="Ohji S."/>
            <person name="Ichikawa N."/>
        </authorList>
    </citation>
    <scope>NUCLEOTIDE SEQUENCE [LARGE SCALE GENOMIC DNA]</scope>
    <source>
        <strain evidence="1 2">NBRC 12334</strain>
    </source>
</reference>
<dbReference type="NCBIfam" id="TIGR04398">
    <property type="entry name" value="SLAP_DUP"/>
    <property type="match status" value="2"/>
</dbReference>
<protein>
    <recommendedName>
        <fullName evidence="3">SLAP domain-containing protein</fullName>
    </recommendedName>
</protein>
<proteinExistence type="predicted"/>
<evidence type="ECO:0008006" key="3">
    <source>
        <dbReference type="Google" id="ProtNLM"/>
    </source>
</evidence>
<dbReference type="AlphaFoldDB" id="A0A4Y3PLR1"/>
<keyword evidence="2" id="KW-1185">Reference proteome</keyword>
<organism evidence="1 2">
    <name type="scientific">Brevibacillus parabrevis</name>
    <dbReference type="NCBI Taxonomy" id="54914"/>
    <lineage>
        <taxon>Bacteria</taxon>
        <taxon>Bacillati</taxon>
        <taxon>Bacillota</taxon>
        <taxon>Bacilli</taxon>
        <taxon>Bacillales</taxon>
        <taxon>Paenibacillaceae</taxon>
        <taxon>Brevibacillus</taxon>
    </lineage>
</organism>
<dbReference type="EMBL" id="BJMH01000003">
    <property type="protein sequence ID" value="GEB31371.1"/>
    <property type="molecule type" value="Genomic_DNA"/>
</dbReference>
<sequence length="331" mass="37623">MSWLLENWFGSKESLEQVREDIHEYLHNEFYLGVSGIENPQQSANRVESKELFLSMNGPWDAQLDEAEQELLQYVHDELPPVVRDEVGVIPFFTQATVEGYLVLAYIRNATDRNVLLQKLPLSLVTAEGEEVAKKTFDLMTSGPVDSMSSRPAEFMFRWEEFDRIPEQEVPLTIVYKKPQKQRLEGSHELNMGLSASEQEQYLQKAAAEAPVEAGQVDLQVLAIKPNEDNGLKVVVVFRNGLEKRLEFTEVPILVHDKDGEAVARVNYTLQNMKVEANSQRVWAFDIPSSSIKKAGVDVTELTAFIPQARQRKKQETYVAPETEDNKGLLQ</sequence>
<dbReference type="STRING" id="54914.AV540_22940"/>
<comment type="caution">
    <text evidence="1">The sequence shown here is derived from an EMBL/GenBank/DDBJ whole genome shotgun (WGS) entry which is preliminary data.</text>
</comment>
<accession>A0A4Y3PLR1</accession>
<evidence type="ECO:0000313" key="1">
    <source>
        <dbReference type="EMBL" id="GEB31371.1"/>
    </source>
</evidence>
<dbReference type="GeneID" id="87610966"/>
<dbReference type="InterPro" id="IPR030910">
    <property type="entry name" value="SLAP_dom"/>
</dbReference>
<evidence type="ECO:0000313" key="2">
    <source>
        <dbReference type="Proteomes" id="UP000316882"/>
    </source>
</evidence>
<dbReference type="Proteomes" id="UP000316882">
    <property type="component" value="Unassembled WGS sequence"/>
</dbReference>
<gene>
    <name evidence="1" type="ORF">BPA01_09510</name>
</gene>
<dbReference type="RefSeq" id="WP_122962633.1">
    <property type="nucleotide sequence ID" value="NZ_BJMH01000003.1"/>
</dbReference>
<name>A0A4Y3PLR1_BREPA</name>